<dbReference type="Pfam" id="PF07494">
    <property type="entry name" value="Reg_prop"/>
    <property type="match status" value="7"/>
</dbReference>
<comment type="caution">
    <text evidence="11">The sequence shown here is derived from an EMBL/GenBank/DDBJ whole genome shotgun (WGS) entry which is preliminary data.</text>
</comment>
<dbReference type="Pfam" id="PF00512">
    <property type="entry name" value="HisKA"/>
    <property type="match status" value="1"/>
</dbReference>
<dbReference type="Gene3D" id="3.40.50.2300">
    <property type="match status" value="1"/>
</dbReference>
<dbReference type="Gene3D" id="1.10.287.130">
    <property type="match status" value="1"/>
</dbReference>
<keyword evidence="4" id="KW-0805">Transcription regulation</keyword>
<dbReference type="Pfam" id="PF02518">
    <property type="entry name" value="HATPase_c"/>
    <property type="match status" value="1"/>
</dbReference>
<dbReference type="SUPFAM" id="SSF63829">
    <property type="entry name" value="Calcium-dependent phosphotriesterase"/>
    <property type="match status" value="2"/>
</dbReference>
<protein>
    <recommendedName>
        <fullName evidence="2">histidine kinase</fullName>
        <ecNumber evidence="2">2.7.13.3</ecNumber>
    </recommendedName>
</protein>
<dbReference type="InterPro" id="IPR004358">
    <property type="entry name" value="Sig_transdc_His_kin-like_C"/>
</dbReference>
<evidence type="ECO:0000259" key="9">
    <source>
        <dbReference type="PROSITE" id="PS50109"/>
    </source>
</evidence>
<dbReference type="Gene3D" id="2.130.10.10">
    <property type="entry name" value="YVTN repeat-like/Quinoprotein amine dehydrogenase"/>
    <property type="match status" value="3"/>
</dbReference>
<dbReference type="STRING" id="1703345.A3860_13730"/>
<dbReference type="PROSITE" id="PS50109">
    <property type="entry name" value="HIS_KIN"/>
    <property type="match status" value="1"/>
</dbReference>
<feature type="domain" description="HTH araC/xylS-type" evidence="8">
    <location>
        <begin position="1265"/>
        <end position="1364"/>
    </location>
</feature>
<dbReference type="SUPFAM" id="SSF47384">
    <property type="entry name" value="Homodimeric domain of signal transducing histidine kinase"/>
    <property type="match status" value="1"/>
</dbReference>
<evidence type="ECO:0000256" key="2">
    <source>
        <dbReference type="ARBA" id="ARBA00012438"/>
    </source>
</evidence>
<dbReference type="InterPro" id="IPR015943">
    <property type="entry name" value="WD40/YVTN_repeat-like_dom_sf"/>
</dbReference>
<dbReference type="InterPro" id="IPR011110">
    <property type="entry name" value="Reg_prop"/>
</dbReference>
<gene>
    <name evidence="11" type="ORF">A3860_13730</name>
</gene>
<keyword evidence="3 6" id="KW-0597">Phosphoprotein</keyword>
<dbReference type="EMBL" id="LVYD01000002">
    <property type="protein sequence ID" value="OQP66538.1"/>
    <property type="molecule type" value="Genomic_DNA"/>
</dbReference>
<dbReference type="SUPFAM" id="SSF46689">
    <property type="entry name" value="Homeodomain-like"/>
    <property type="match status" value="1"/>
</dbReference>
<dbReference type="PANTHER" id="PTHR43547:SF2">
    <property type="entry name" value="HYBRID SIGNAL TRANSDUCTION HISTIDINE KINASE C"/>
    <property type="match status" value="1"/>
</dbReference>
<dbReference type="Pfam" id="PF00072">
    <property type="entry name" value="Response_reg"/>
    <property type="match status" value="1"/>
</dbReference>
<evidence type="ECO:0000256" key="7">
    <source>
        <dbReference type="SAM" id="Phobius"/>
    </source>
</evidence>
<dbReference type="SMART" id="SM00387">
    <property type="entry name" value="HATPase_c"/>
    <property type="match status" value="1"/>
</dbReference>
<accession>A0A1V9G7T2</accession>
<keyword evidence="7" id="KW-0472">Membrane</keyword>
<feature type="domain" description="Histidine kinase" evidence="9">
    <location>
        <begin position="842"/>
        <end position="1063"/>
    </location>
</feature>
<sequence length="1381" mass="155852">MQVYFYYIFVSMIFKTVSRLCMVIGVSCLSVLMNTYGQNMDFNQLGVENGLTSSSVLSIAQDATGFIWFGTQIGLNRYDGTRFRVYRYNSKDSNSISHDNITSLFCDSRRTLWVGTLAGLNRYDPKKDVFERVWINGKRQGNIFCIFEDHGGNIWVGSSIGLYLLTDRKKNNFQSFYSTSTGNGLAGNIVRSIAEDQQHNLWIGTDNGLTIMKNVNGWYQMETLRHEPGKAGCINANYITTIAEDSLHRMWIGTQNDGVNLYDAATRTFSSFYRSGKTAQGLINNSIRKITIAGNGKIWVGTQEGLSIIDPDTRSISSYQHDALDKRSLSQNSVYSLFEDNNGSMWIGTYFGGANSVYAYRTSFNILQSNGSPSGLSNNVVSSIVEDSQHNLWIGTEGGGVNYFNRQSGVFTIYKNKLGDKASLGSNLVKIVYLDKAGNPWVGTHGGGLNVFDRNTKTFTRYLYKENDPATLISEISSVLEDSKGRLWVASHTGIQVFRKNNTTLEPMDAVNAIQFPGLVANSLYEDHFNNIWIGTANGLYLASGNNARVMDAALAVNCILDDGKGNIWFGLASGGLASYNSRDKQITRFTASGELLNVNIFGLLVDDREKFWLSTNKGLIKFDPVQNTVQTYTTRDGLAGNEFNYNSYLKNSKGEFYFGGLNGITSFFPDKIETNKHAAKLVFTGLKLFNENIEIAGSDKLIKENIEFVKKIEFKHRQNVFTIEFALLNFIKSSKNRYAYKLEGFDRGWNETGTPSAVYTNLSPGNYTFWVKGANNDGIWSKPISIEIKILPPFWLTWPAYCIYTILLVIVLFFITRFFYLRALLKKEDELHQLKLNFFTNISHEIRTHLTLVITPVDQLLHRKKKDKFEQQQLTQVKANANRLLKLVSELMDFRKAETQHLKLHIGRYDLIPFLQEIYISFRELSLARDIKISFIHDAENIPLYFDREQLEKVFFNLLTNAFKFTPPGGQIILHTEMHKRTVSISVKDNGRGIAPQYLDKLFTNFFQVADHGMQNTGYGIGLALSKHIVELHKGKIEVESEPAANGGEGKTIFTVTLLQGNAHFEGMNYLLPVTEEAKPVMQTEEMPVTVPVAIEQCEEAGNKKNTILIAEDNPELSALIQQAFISQYYVLVCENGLQGWITATEQLPDLIISDVMMPEMDGFELCEKLKKDERTSHIPVILLTAKSTQSDQVTGLETGADVYITKPFSTKVLELNVRNLLASREKLRRKFSRHILEENQAEGPLVKTAGDSIVNTVDKEFLEKIALIIEEHIDDPEFGVELLSKKVAMSIPILYKKIKAVTGMSVNEFVKFIRLKKAAMLLQQGNQTVNEIAFAVGFYDRRHFSREFKKQYGKIPSEYVKNMEARKGDNNTPDLLKSN</sequence>
<dbReference type="Pfam" id="PF07495">
    <property type="entry name" value="Y_Y_Y"/>
    <property type="match status" value="1"/>
</dbReference>
<dbReference type="InterPro" id="IPR003594">
    <property type="entry name" value="HATPase_dom"/>
</dbReference>
<dbReference type="GO" id="GO:0000155">
    <property type="term" value="F:phosphorelay sensor kinase activity"/>
    <property type="evidence" value="ECO:0007669"/>
    <property type="project" value="InterPro"/>
</dbReference>
<dbReference type="Gene3D" id="1.10.10.60">
    <property type="entry name" value="Homeodomain-like"/>
    <property type="match status" value="1"/>
</dbReference>
<dbReference type="PROSITE" id="PS01124">
    <property type="entry name" value="HTH_ARAC_FAMILY_2"/>
    <property type="match status" value="1"/>
</dbReference>
<dbReference type="Gene3D" id="3.30.565.10">
    <property type="entry name" value="Histidine kinase-like ATPase, C-terminal domain"/>
    <property type="match status" value="1"/>
</dbReference>
<evidence type="ECO:0000259" key="10">
    <source>
        <dbReference type="PROSITE" id="PS50110"/>
    </source>
</evidence>
<dbReference type="CDD" id="cd17574">
    <property type="entry name" value="REC_OmpR"/>
    <property type="match status" value="1"/>
</dbReference>
<dbReference type="InterPro" id="IPR011006">
    <property type="entry name" value="CheY-like_superfamily"/>
</dbReference>
<evidence type="ECO:0000259" key="8">
    <source>
        <dbReference type="PROSITE" id="PS01124"/>
    </source>
</evidence>
<keyword evidence="5" id="KW-0804">Transcription</keyword>
<dbReference type="SUPFAM" id="SSF52172">
    <property type="entry name" value="CheY-like"/>
    <property type="match status" value="1"/>
</dbReference>
<dbReference type="InterPro" id="IPR009057">
    <property type="entry name" value="Homeodomain-like_sf"/>
</dbReference>
<dbReference type="GO" id="GO:0003700">
    <property type="term" value="F:DNA-binding transcription factor activity"/>
    <property type="evidence" value="ECO:0007669"/>
    <property type="project" value="InterPro"/>
</dbReference>
<dbReference type="InterPro" id="IPR001789">
    <property type="entry name" value="Sig_transdc_resp-reg_receiver"/>
</dbReference>
<evidence type="ECO:0000256" key="5">
    <source>
        <dbReference type="ARBA" id="ARBA00023163"/>
    </source>
</evidence>
<dbReference type="SMART" id="SM00388">
    <property type="entry name" value="HisKA"/>
    <property type="match status" value="1"/>
</dbReference>
<evidence type="ECO:0000313" key="12">
    <source>
        <dbReference type="Proteomes" id="UP000192796"/>
    </source>
</evidence>
<dbReference type="InterPro" id="IPR005467">
    <property type="entry name" value="His_kinase_dom"/>
</dbReference>
<dbReference type="SMART" id="SM00448">
    <property type="entry name" value="REC"/>
    <property type="match status" value="1"/>
</dbReference>
<dbReference type="Pfam" id="PF12833">
    <property type="entry name" value="HTH_18"/>
    <property type="match status" value="1"/>
</dbReference>
<comment type="catalytic activity">
    <reaction evidence="1">
        <text>ATP + protein L-histidine = ADP + protein N-phospho-L-histidine.</text>
        <dbReference type="EC" id="2.7.13.3"/>
    </reaction>
</comment>
<dbReference type="PANTHER" id="PTHR43547">
    <property type="entry name" value="TWO-COMPONENT HISTIDINE KINASE"/>
    <property type="match status" value="1"/>
</dbReference>
<feature type="modified residue" description="4-aspartylphosphate" evidence="6">
    <location>
        <position position="1156"/>
    </location>
</feature>
<evidence type="ECO:0000313" key="11">
    <source>
        <dbReference type="EMBL" id="OQP66538.1"/>
    </source>
</evidence>
<keyword evidence="7" id="KW-1133">Transmembrane helix</keyword>
<dbReference type="GO" id="GO:0043565">
    <property type="term" value="F:sequence-specific DNA binding"/>
    <property type="evidence" value="ECO:0007669"/>
    <property type="project" value="InterPro"/>
</dbReference>
<dbReference type="InterPro" id="IPR011123">
    <property type="entry name" value="Y_Y_Y"/>
</dbReference>
<feature type="transmembrane region" description="Helical" evidence="7">
    <location>
        <begin position="799"/>
        <end position="821"/>
    </location>
</feature>
<dbReference type="InterPro" id="IPR036890">
    <property type="entry name" value="HATPase_C_sf"/>
</dbReference>
<keyword evidence="12" id="KW-1185">Reference proteome</keyword>
<keyword evidence="7" id="KW-0812">Transmembrane</keyword>
<dbReference type="EC" id="2.7.13.3" evidence="2"/>
<evidence type="ECO:0000256" key="4">
    <source>
        <dbReference type="ARBA" id="ARBA00023015"/>
    </source>
</evidence>
<dbReference type="Gene3D" id="2.60.40.10">
    <property type="entry name" value="Immunoglobulins"/>
    <property type="match status" value="1"/>
</dbReference>
<name>A0A1V9G7T2_9BACT</name>
<organism evidence="11 12">
    <name type="scientific">Niastella vici</name>
    <dbReference type="NCBI Taxonomy" id="1703345"/>
    <lineage>
        <taxon>Bacteria</taxon>
        <taxon>Pseudomonadati</taxon>
        <taxon>Bacteroidota</taxon>
        <taxon>Chitinophagia</taxon>
        <taxon>Chitinophagales</taxon>
        <taxon>Chitinophagaceae</taxon>
        <taxon>Niastella</taxon>
    </lineage>
</organism>
<evidence type="ECO:0000256" key="6">
    <source>
        <dbReference type="PROSITE-ProRule" id="PRU00169"/>
    </source>
</evidence>
<dbReference type="InterPro" id="IPR018060">
    <property type="entry name" value="HTH_AraC"/>
</dbReference>
<dbReference type="PRINTS" id="PR00344">
    <property type="entry name" value="BCTRLSENSOR"/>
</dbReference>
<dbReference type="SMART" id="SM00342">
    <property type="entry name" value="HTH_ARAC"/>
    <property type="match status" value="1"/>
</dbReference>
<dbReference type="SUPFAM" id="SSF55874">
    <property type="entry name" value="ATPase domain of HSP90 chaperone/DNA topoisomerase II/histidine kinase"/>
    <property type="match status" value="1"/>
</dbReference>
<dbReference type="CDD" id="cd00082">
    <property type="entry name" value="HisKA"/>
    <property type="match status" value="1"/>
</dbReference>
<dbReference type="Proteomes" id="UP000192796">
    <property type="component" value="Unassembled WGS sequence"/>
</dbReference>
<dbReference type="PROSITE" id="PS50110">
    <property type="entry name" value="RESPONSE_REGULATORY"/>
    <property type="match status" value="1"/>
</dbReference>
<dbReference type="FunFam" id="2.60.40.10:FF:000791">
    <property type="entry name" value="Two-component system sensor histidine kinase/response regulator"/>
    <property type="match status" value="1"/>
</dbReference>
<feature type="domain" description="Response regulatory" evidence="10">
    <location>
        <begin position="1108"/>
        <end position="1223"/>
    </location>
</feature>
<evidence type="ECO:0000256" key="3">
    <source>
        <dbReference type="ARBA" id="ARBA00022553"/>
    </source>
</evidence>
<dbReference type="InterPro" id="IPR013783">
    <property type="entry name" value="Ig-like_fold"/>
</dbReference>
<proteinExistence type="predicted"/>
<evidence type="ECO:0000256" key="1">
    <source>
        <dbReference type="ARBA" id="ARBA00000085"/>
    </source>
</evidence>
<dbReference type="InterPro" id="IPR003661">
    <property type="entry name" value="HisK_dim/P_dom"/>
</dbReference>
<reference evidence="11 12" key="1">
    <citation type="submission" date="2016-03" db="EMBL/GenBank/DDBJ databases">
        <title>Niastella vici sp. nov., isolated from farmland soil.</title>
        <authorList>
            <person name="Chen L."/>
            <person name="Wang D."/>
            <person name="Yang S."/>
            <person name="Wang G."/>
        </authorList>
    </citation>
    <scope>NUCLEOTIDE SEQUENCE [LARGE SCALE GENOMIC DNA]</scope>
    <source>
        <strain evidence="11 12">DJ57</strain>
    </source>
</reference>
<dbReference type="InterPro" id="IPR036097">
    <property type="entry name" value="HisK_dim/P_sf"/>
</dbReference>